<keyword evidence="2" id="KW-0472">Membrane</keyword>
<evidence type="ECO:0000256" key="2">
    <source>
        <dbReference type="SAM" id="Phobius"/>
    </source>
</evidence>
<keyword evidence="2" id="KW-0812">Transmembrane</keyword>
<feature type="transmembrane region" description="Helical" evidence="2">
    <location>
        <begin position="160"/>
        <end position="182"/>
    </location>
</feature>
<organism evidence="4 5">
    <name type="scientific">Agaricus bisporus var. burnettii</name>
    <dbReference type="NCBI Taxonomy" id="192524"/>
    <lineage>
        <taxon>Eukaryota</taxon>
        <taxon>Fungi</taxon>
        <taxon>Dikarya</taxon>
        <taxon>Basidiomycota</taxon>
        <taxon>Agaricomycotina</taxon>
        <taxon>Agaricomycetes</taxon>
        <taxon>Agaricomycetidae</taxon>
        <taxon>Agaricales</taxon>
        <taxon>Agaricineae</taxon>
        <taxon>Agaricaceae</taxon>
        <taxon>Agaricus</taxon>
    </lineage>
</organism>
<evidence type="ECO:0000313" key="4">
    <source>
        <dbReference type="EMBL" id="KAF7785223.1"/>
    </source>
</evidence>
<feature type="transmembrane region" description="Helical" evidence="2">
    <location>
        <begin position="220"/>
        <end position="241"/>
    </location>
</feature>
<evidence type="ECO:0000256" key="1">
    <source>
        <dbReference type="SAM" id="MobiDB-lite"/>
    </source>
</evidence>
<proteinExistence type="predicted"/>
<sequence>MFSQKKLRFGTENGLPSHHTTRQDNEYGFYASEQKKAPFTEEDWTCESESYRFPIETSPKDPWERCFEVVDKADEELYKELKDEISGLLIVASLLLGIVTAFSTMSFGWLRVDDRKVSTALLGDIVRLLNDTDARGTVHPRDPTTLDFNPRHSEVVVNQMWFLSMTLSLSAVMVGTLCLQWLSTFRRKELKQRTYDDALALRQLRFEGITGWGVRHVPEILLLTVQSAVVLFSTGLMYLLWSVNKQVAIPVLVFGGFVALLLIITTAMPLLQSVIGWLFPSTLIIPQCPYKSPVSWLLHRGCVLLSIIVTLPFCWLDEVPTWREEQKRLLTDYTWHIFDVRWRDQREKWGPQQTRSKHSHYLVNGLVSAMEKLVFKPDAIHIIDTCLQDFHGAPAEEETLEYPFGEDAPAVKQALSEYNAIVEQMVNKKSKICLISSHIENLRRDFLNAYILQHFVAHKTNLHRPLLSHRVELYIRIKRSSQHFPAIDEGGPGSASGKNRFIGTSIVCPIRNAQDAEALSSELRRQYLKFADWFLDTDMCSESDIRSIQYFLRAKDVQTVPDTDIGGPRDSGDEQVTSPITLSPAAWTSLYHRVKGKLTRHEQQKCARHGLFDGRISRSLFPR</sequence>
<dbReference type="AlphaFoldDB" id="A0A8H7FDP9"/>
<feature type="transmembrane region" description="Helical" evidence="2">
    <location>
        <begin position="247"/>
        <end position="271"/>
    </location>
</feature>
<feature type="region of interest" description="Disordered" evidence="1">
    <location>
        <begin position="1"/>
        <end position="22"/>
    </location>
</feature>
<reference evidence="4 5" key="1">
    <citation type="journal article" name="Sci. Rep.">
        <title>Telomere-to-telomere assembled and centromere annotated genomes of the two main subspecies of the button mushroom Agaricus bisporus reveal especially polymorphic chromosome ends.</title>
        <authorList>
            <person name="Sonnenberg A.S.M."/>
            <person name="Sedaghat-Telgerd N."/>
            <person name="Lavrijssen B."/>
            <person name="Ohm R.A."/>
            <person name="Hendrickx P.M."/>
            <person name="Scholtmeijer K."/>
            <person name="Baars J.J.P."/>
            <person name="van Peer A."/>
        </authorList>
    </citation>
    <scope>NUCLEOTIDE SEQUENCE [LARGE SCALE GENOMIC DNA]</scope>
    <source>
        <strain evidence="4 5">H119_p4</strain>
    </source>
</reference>
<dbReference type="Pfam" id="PF20153">
    <property type="entry name" value="DUF6535"/>
    <property type="match status" value="1"/>
</dbReference>
<dbReference type="Proteomes" id="UP000629468">
    <property type="component" value="Unassembled WGS sequence"/>
</dbReference>
<evidence type="ECO:0000313" key="5">
    <source>
        <dbReference type="Proteomes" id="UP000629468"/>
    </source>
</evidence>
<evidence type="ECO:0000259" key="3">
    <source>
        <dbReference type="Pfam" id="PF20153"/>
    </source>
</evidence>
<comment type="caution">
    <text evidence="4">The sequence shown here is derived from an EMBL/GenBank/DDBJ whole genome shotgun (WGS) entry which is preliminary data.</text>
</comment>
<feature type="domain" description="DUF6535" evidence="3">
    <location>
        <begin position="63"/>
        <end position="242"/>
    </location>
</feature>
<protein>
    <recommendedName>
        <fullName evidence="3">DUF6535 domain-containing protein</fullName>
    </recommendedName>
</protein>
<gene>
    <name evidence="4" type="ORF">Agabi119p4_1388</name>
</gene>
<name>A0A8H7FDP9_AGABI</name>
<accession>A0A8H7FDP9</accession>
<dbReference type="EMBL" id="JABXXO010000001">
    <property type="protein sequence ID" value="KAF7785223.1"/>
    <property type="molecule type" value="Genomic_DNA"/>
</dbReference>
<feature type="transmembrane region" description="Helical" evidence="2">
    <location>
        <begin position="88"/>
        <end position="110"/>
    </location>
</feature>
<keyword evidence="2" id="KW-1133">Transmembrane helix</keyword>
<dbReference type="InterPro" id="IPR045338">
    <property type="entry name" value="DUF6535"/>
</dbReference>